<comment type="caution">
    <text evidence="6">The sequence shown here is derived from an EMBL/GenBank/DDBJ whole genome shotgun (WGS) entry which is preliminary data.</text>
</comment>
<dbReference type="PANTHER" id="PTHR39080">
    <property type="entry name" value="50S RIBOSOMAL PROTEIN L28"/>
    <property type="match status" value="1"/>
</dbReference>
<dbReference type="Gene3D" id="2.20.150.30">
    <property type="match status" value="1"/>
</dbReference>
<accession>A4ECL2</accession>
<dbReference type="Proteomes" id="UP000002979">
    <property type="component" value="Unassembled WGS sequence"/>
</dbReference>
<dbReference type="InterPro" id="IPR050096">
    <property type="entry name" value="Bacterial_rp_bL28"/>
</dbReference>
<dbReference type="HAMAP" id="MF_00373">
    <property type="entry name" value="Ribosomal_bL28"/>
    <property type="match status" value="1"/>
</dbReference>
<protein>
    <recommendedName>
        <fullName evidence="4 5">Large ribosomal subunit protein bL28</fullName>
    </recommendedName>
</protein>
<dbReference type="EMBL" id="AAVN02000011">
    <property type="protein sequence ID" value="EBA38743.1"/>
    <property type="molecule type" value="Genomic_DNA"/>
</dbReference>
<name>A4ECL2_COLAA</name>
<keyword evidence="2 5" id="KW-0689">Ribosomal protein</keyword>
<evidence type="ECO:0000256" key="2">
    <source>
        <dbReference type="ARBA" id="ARBA00022980"/>
    </source>
</evidence>
<reference evidence="6 7" key="1">
    <citation type="submission" date="2007-01" db="EMBL/GenBank/DDBJ databases">
        <title>Draft genome sequence of Collinsella aerofaciens (ATCC 25986).</title>
        <authorList>
            <person name="Sudarsanam P."/>
            <person name="Ley R."/>
            <person name="Guruge J."/>
            <person name="Turnbaugh P.J."/>
            <person name="Mahowald M."/>
            <person name="Liep D."/>
            <person name="Gordon J."/>
        </authorList>
    </citation>
    <scope>NUCLEOTIDE SEQUENCE [LARGE SCALE GENOMIC DNA]</scope>
    <source>
        <strain evidence="7">ATCC 25986 / DSM 3979 / JCM 10188 / KCTC 3647 / NCTC 11838 / VPI 1003</strain>
    </source>
</reference>
<dbReference type="InterPro" id="IPR001383">
    <property type="entry name" value="Ribosomal_bL28_bact-type"/>
</dbReference>
<dbReference type="SUPFAM" id="SSF143800">
    <property type="entry name" value="L28p-like"/>
    <property type="match status" value="1"/>
</dbReference>
<dbReference type="GO" id="GO:0003735">
    <property type="term" value="F:structural constituent of ribosome"/>
    <property type="evidence" value="ECO:0007669"/>
    <property type="project" value="InterPro"/>
</dbReference>
<keyword evidence="3 5" id="KW-0687">Ribonucleoprotein</keyword>
<dbReference type="PANTHER" id="PTHR39080:SF1">
    <property type="entry name" value="LARGE RIBOSOMAL SUBUNIT PROTEIN BL28A"/>
    <property type="match status" value="1"/>
</dbReference>
<dbReference type="Pfam" id="PF00830">
    <property type="entry name" value="Ribosomal_L28"/>
    <property type="match status" value="1"/>
</dbReference>
<dbReference type="GO" id="GO:1990904">
    <property type="term" value="C:ribonucleoprotein complex"/>
    <property type="evidence" value="ECO:0007669"/>
    <property type="project" value="UniProtKB-KW"/>
</dbReference>
<comment type="similarity">
    <text evidence="1 5">Belongs to the bacterial ribosomal protein bL28 family.</text>
</comment>
<dbReference type="InterPro" id="IPR034704">
    <property type="entry name" value="Ribosomal_bL28/bL31-like_sf"/>
</dbReference>
<dbReference type="NCBIfam" id="TIGR00009">
    <property type="entry name" value="L28"/>
    <property type="match status" value="1"/>
</dbReference>
<evidence type="ECO:0000256" key="4">
    <source>
        <dbReference type="ARBA" id="ARBA00035174"/>
    </source>
</evidence>
<sequence length="78" mass="8592">MFVNATCSFVAQGGSVMSKVCEVCGKHPVAGRSISHSHRVTNRKFRPNIQRVYVVVDGHRRKMNVCSTCLKSGKVARS</sequence>
<evidence type="ECO:0000256" key="5">
    <source>
        <dbReference type="HAMAP-Rule" id="MF_00373"/>
    </source>
</evidence>
<dbReference type="GO" id="GO:0006412">
    <property type="term" value="P:translation"/>
    <property type="evidence" value="ECO:0007669"/>
    <property type="project" value="UniProtKB-UniRule"/>
</dbReference>
<dbReference type="GO" id="GO:0005840">
    <property type="term" value="C:ribosome"/>
    <property type="evidence" value="ECO:0007669"/>
    <property type="project" value="UniProtKB-KW"/>
</dbReference>
<dbReference type="InterPro" id="IPR037147">
    <property type="entry name" value="Ribosomal_bL28_sf"/>
</dbReference>
<gene>
    <name evidence="5 6" type="primary">rpmB</name>
    <name evidence="6" type="ORF">COLAER_02195</name>
</gene>
<evidence type="ECO:0000313" key="6">
    <source>
        <dbReference type="EMBL" id="EBA38743.1"/>
    </source>
</evidence>
<evidence type="ECO:0000256" key="1">
    <source>
        <dbReference type="ARBA" id="ARBA00008760"/>
    </source>
</evidence>
<dbReference type="Gene3D" id="2.30.170.40">
    <property type="entry name" value="Ribosomal protein L28/L24"/>
    <property type="match status" value="1"/>
</dbReference>
<evidence type="ECO:0000313" key="7">
    <source>
        <dbReference type="Proteomes" id="UP000002979"/>
    </source>
</evidence>
<reference evidence="6 7" key="2">
    <citation type="submission" date="2007-04" db="EMBL/GenBank/DDBJ databases">
        <authorList>
            <person name="Fulton L."/>
            <person name="Clifton S."/>
            <person name="Fulton B."/>
            <person name="Xu J."/>
            <person name="Minx P."/>
            <person name="Mardis E.R."/>
            <person name="Wilson R.K."/>
        </authorList>
    </citation>
    <scope>NUCLEOTIDE SEQUENCE [LARGE SCALE GENOMIC DNA]</scope>
    <source>
        <strain evidence="7">ATCC 25986 / DSM 3979 / JCM 10188 / KCTC 3647 / NCTC 11838 / VPI 1003</strain>
    </source>
</reference>
<dbReference type="AlphaFoldDB" id="A4ECL2"/>
<dbReference type="InterPro" id="IPR026569">
    <property type="entry name" value="Ribosomal_bL28"/>
</dbReference>
<organism evidence="6 7">
    <name type="scientific">Collinsella aerofaciens (strain ATCC 25986 / DSM 3979 / JCM 10188 / KCTC 3647 / NCTC 11838 / VPI 1003)</name>
    <dbReference type="NCBI Taxonomy" id="411903"/>
    <lineage>
        <taxon>Bacteria</taxon>
        <taxon>Bacillati</taxon>
        <taxon>Actinomycetota</taxon>
        <taxon>Coriobacteriia</taxon>
        <taxon>Coriobacteriales</taxon>
        <taxon>Coriobacteriaceae</taxon>
        <taxon>Collinsella</taxon>
    </lineage>
</organism>
<proteinExistence type="inferred from homology"/>
<evidence type="ECO:0000256" key="3">
    <source>
        <dbReference type="ARBA" id="ARBA00023274"/>
    </source>
</evidence>